<evidence type="ECO:0000256" key="4">
    <source>
        <dbReference type="ARBA" id="ARBA00022839"/>
    </source>
</evidence>
<dbReference type="GO" id="GO:0003676">
    <property type="term" value="F:nucleic acid binding"/>
    <property type="evidence" value="ECO:0007669"/>
    <property type="project" value="InterPro"/>
</dbReference>
<comment type="caution">
    <text evidence="8">The sequence shown here is derived from an EMBL/GenBank/DDBJ whole genome shotgun (WGS) entry which is preliminary data.</text>
</comment>
<evidence type="ECO:0000256" key="5">
    <source>
        <dbReference type="ARBA" id="ARBA00023242"/>
    </source>
</evidence>
<dbReference type="FunFam" id="3.30.420.10:FF:000007">
    <property type="entry name" value="Interferon-stimulated exonuclease gene 20"/>
    <property type="match status" value="1"/>
</dbReference>
<dbReference type="PANTHER" id="PTHR12801:SF57">
    <property type="entry name" value="APOPTOSIS-ENHANCING NUCLEASE"/>
    <property type="match status" value="1"/>
</dbReference>
<gene>
    <name evidence="8" type="ORF">R3I93_022555</name>
</gene>
<feature type="region of interest" description="Disordered" evidence="6">
    <location>
        <begin position="135"/>
        <end position="154"/>
    </location>
</feature>
<reference evidence="8 9" key="1">
    <citation type="submission" date="2024-02" db="EMBL/GenBank/DDBJ databases">
        <title>Chromosome-level genome assembly of the Eurasian Minnow (Phoxinus phoxinus).</title>
        <authorList>
            <person name="Oriowo T.O."/>
            <person name="Martin S."/>
            <person name="Stange M."/>
            <person name="Chrysostomakis Y."/>
            <person name="Brown T."/>
            <person name="Winkler S."/>
            <person name="Kukowka S."/>
            <person name="Myers E.W."/>
            <person name="Bohne A."/>
        </authorList>
    </citation>
    <scope>NUCLEOTIDE SEQUENCE [LARGE SCALE GENOMIC DNA]</scope>
    <source>
        <strain evidence="8">ZFMK-TIS-60720</strain>
        <tissue evidence="8">Whole Organism</tissue>
    </source>
</reference>
<accession>A0AAN9C5Z0</accession>
<dbReference type="AlphaFoldDB" id="A0AAN9C5Z0"/>
<keyword evidence="3" id="KW-0378">Hydrolase</keyword>
<dbReference type="InterPro" id="IPR047021">
    <property type="entry name" value="REXO1/3/4-like"/>
</dbReference>
<evidence type="ECO:0000256" key="6">
    <source>
        <dbReference type="SAM" id="MobiDB-lite"/>
    </source>
</evidence>
<evidence type="ECO:0000256" key="2">
    <source>
        <dbReference type="ARBA" id="ARBA00022722"/>
    </source>
</evidence>
<organism evidence="8 9">
    <name type="scientific">Phoxinus phoxinus</name>
    <name type="common">Eurasian minnow</name>
    <dbReference type="NCBI Taxonomy" id="58324"/>
    <lineage>
        <taxon>Eukaryota</taxon>
        <taxon>Metazoa</taxon>
        <taxon>Chordata</taxon>
        <taxon>Craniata</taxon>
        <taxon>Vertebrata</taxon>
        <taxon>Euteleostomi</taxon>
        <taxon>Actinopterygii</taxon>
        <taxon>Neopterygii</taxon>
        <taxon>Teleostei</taxon>
        <taxon>Ostariophysi</taxon>
        <taxon>Cypriniformes</taxon>
        <taxon>Leuciscidae</taxon>
        <taxon>Phoxininae</taxon>
        <taxon>Phoxinus</taxon>
    </lineage>
</organism>
<dbReference type="GO" id="GO:0005730">
    <property type="term" value="C:nucleolus"/>
    <property type="evidence" value="ECO:0007669"/>
    <property type="project" value="UniProtKB-ARBA"/>
</dbReference>
<dbReference type="SUPFAM" id="SSF53098">
    <property type="entry name" value="Ribonuclease H-like"/>
    <property type="match status" value="1"/>
</dbReference>
<keyword evidence="2" id="KW-0540">Nuclease</keyword>
<dbReference type="InterPro" id="IPR013520">
    <property type="entry name" value="Ribonucl_H"/>
</dbReference>
<evidence type="ECO:0000313" key="8">
    <source>
        <dbReference type="EMBL" id="KAK7121503.1"/>
    </source>
</evidence>
<feature type="region of interest" description="Disordered" evidence="6">
    <location>
        <begin position="103"/>
        <end position="127"/>
    </location>
</feature>
<dbReference type="GO" id="GO:0004527">
    <property type="term" value="F:exonuclease activity"/>
    <property type="evidence" value="ECO:0007669"/>
    <property type="project" value="UniProtKB-KW"/>
</dbReference>
<protein>
    <recommendedName>
        <fullName evidence="7">Exonuclease domain-containing protein</fullName>
    </recommendedName>
</protein>
<dbReference type="PANTHER" id="PTHR12801">
    <property type="entry name" value="RNA EXONUCLEASE REXO1 / RECO3 FAMILY MEMBER-RELATED"/>
    <property type="match status" value="1"/>
</dbReference>
<feature type="compositionally biased region" description="Polar residues" evidence="6">
    <location>
        <begin position="139"/>
        <end position="152"/>
    </location>
</feature>
<keyword evidence="9" id="KW-1185">Reference proteome</keyword>
<dbReference type="InterPro" id="IPR012337">
    <property type="entry name" value="RNaseH-like_sf"/>
</dbReference>
<comment type="subcellular location">
    <subcellularLocation>
        <location evidence="1">Nucleus</location>
    </subcellularLocation>
</comment>
<keyword evidence="4" id="KW-0269">Exonuclease</keyword>
<dbReference type="SMART" id="SM00479">
    <property type="entry name" value="EXOIII"/>
    <property type="match status" value="1"/>
</dbReference>
<evidence type="ECO:0000313" key="9">
    <source>
        <dbReference type="Proteomes" id="UP001364617"/>
    </source>
</evidence>
<keyword evidence="5" id="KW-0539">Nucleus</keyword>
<sequence>MFIALLSNLGPRVRRADIMSALPWKYFTSHSVDRNILSASNKETTTISHQAKRCRRWKKNKIKDSTIELSCDQKRGKKRKSDELLENKTGSFEHGDVLDSVSEQSNHVQFKRPRITPHTLTSEAESALPLTDSWEVDSGFSSETSPPTSGRSSPYVGIDHSRLVAMDCEMVGTGPGGRCSEVARCSIVNYYGSVIYDKYILPRHPVTDYRTRWSGIRKHHLEQAVPFEDAQNEIANILEEKIIVGHALFNDFLVLDISVPRRMIRDTSSCSLLRKLYNAAEKCKISLKKLAQTLLNRTIQIGRMGHCSVEDSRAAMDLYKLVGDEWEKCILSWVSNTDRNSNPDNSLHYMEDQFWPESLIVEDQYWPESLMVEDQDWPENFMVDDQDWPESLMVEDEYWTQSLMDCSVQDQELGERSQPQCQESSLLFNVI</sequence>
<evidence type="ECO:0000259" key="7">
    <source>
        <dbReference type="SMART" id="SM00479"/>
    </source>
</evidence>
<proteinExistence type="predicted"/>
<dbReference type="Pfam" id="PF00929">
    <property type="entry name" value="RNase_T"/>
    <property type="match status" value="1"/>
</dbReference>
<dbReference type="Proteomes" id="UP001364617">
    <property type="component" value="Unassembled WGS sequence"/>
</dbReference>
<dbReference type="Gene3D" id="3.30.420.10">
    <property type="entry name" value="Ribonuclease H-like superfamily/Ribonuclease H"/>
    <property type="match status" value="1"/>
</dbReference>
<dbReference type="EMBL" id="JAYKXH010000025">
    <property type="protein sequence ID" value="KAK7121503.1"/>
    <property type="molecule type" value="Genomic_DNA"/>
</dbReference>
<dbReference type="InterPro" id="IPR036397">
    <property type="entry name" value="RNaseH_sf"/>
</dbReference>
<evidence type="ECO:0000256" key="3">
    <source>
        <dbReference type="ARBA" id="ARBA00022801"/>
    </source>
</evidence>
<name>A0AAN9C5Z0_9TELE</name>
<feature type="domain" description="Exonuclease" evidence="7">
    <location>
        <begin position="162"/>
        <end position="328"/>
    </location>
</feature>
<evidence type="ECO:0000256" key="1">
    <source>
        <dbReference type="ARBA" id="ARBA00004123"/>
    </source>
</evidence>